<dbReference type="SMART" id="SM00408">
    <property type="entry name" value="IGc2"/>
    <property type="match status" value="5"/>
</dbReference>
<feature type="compositionally biased region" description="Polar residues" evidence="9">
    <location>
        <begin position="1159"/>
        <end position="1170"/>
    </location>
</feature>
<keyword evidence="8" id="KW-0393">Immunoglobulin domain</keyword>
<dbReference type="InterPro" id="IPR007110">
    <property type="entry name" value="Ig-like_dom"/>
</dbReference>
<feature type="domain" description="Fibronectin type-III" evidence="12">
    <location>
        <begin position="588"/>
        <end position="682"/>
    </location>
</feature>
<evidence type="ECO:0000256" key="7">
    <source>
        <dbReference type="ARBA" id="ARBA00023157"/>
    </source>
</evidence>
<feature type="compositionally biased region" description="Low complexity" evidence="9">
    <location>
        <begin position="904"/>
        <end position="919"/>
    </location>
</feature>
<dbReference type="EMBL" id="JAHWGI010000553">
    <property type="protein sequence ID" value="KAK3916618.1"/>
    <property type="molecule type" value="Genomic_DNA"/>
</dbReference>
<dbReference type="GO" id="GO:0098632">
    <property type="term" value="F:cell-cell adhesion mediator activity"/>
    <property type="evidence" value="ECO:0007669"/>
    <property type="project" value="TreeGrafter"/>
</dbReference>
<feature type="compositionally biased region" description="Polar residues" evidence="9">
    <location>
        <begin position="1181"/>
        <end position="1203"/>
    </location>
</feature>
<accession>A0AAE1H8H1</accession>
<dbReference type="CDD" id="cd00063">
    <property type="entry name" value="FN3"/>
    <property type="match status" value="3"/>
</dbReference>
<feature type="region of interest" description="Disordered" evidence="9">
    <location>
        <begin position="1159"/>
        <end position="1234"/>
    </location>
</feature>
<dbReference type="PROSITE" id="PS50835">
    <property type="entry name" value="IG_LIKE"/>
    <property type="match status" value="5"/>
</dbReference>
<evidence type="ECO:0000256" key="10">
    <source>
        <dbReference type="SAM" id="Phobius"/>
    </source>
</evidence>
<dbReference type="InterPro" id="IPR013783">
    <property type="entry name" value="Ig-like_fold"/>
</dbReference>
<dbReference type="SUPFAM" id="SSF48726">
    <property type="entry name" value="Immunoglobulin"/>
    <property type="match status" value="5"/>
</dbReference>
<feature type="domain" description="Ig-like" evidence="11">
    <location>
        <begin position="483"/>
        <end position="572"/>
    </location>
</feature>
<evidence type="ECO:0000256" key="1">
    <source>
        <dbReference type="ARBA" id="ARBA00004167"/>
    </source>
</evidence>
<name>A0AAE1H8H1_9NEOP</name>
<dbReference type="SMART" id="SM00060">
    <property type="entry name" value="FN3"/>
    <property type="match status" value="3"/>
</dbReference>
<dbReference type="AlphaFoldDB" id="A0AAE1H8H1"/>
<dbReference type="Pfam" id="PF13927">
    <property type="entry name" value="Ig_3"/>
    <property type="match status" value="3"/>
</dbReference>
<keyword evidence="3" id="KW-0732">Signal</keyword>
<evidence type="ECO:0000256" key="8">
    <source>
        <dbReference type="ARBA" id="ARBA00023319"/>
    </source>
</evidence>
<dbReference type="GO" id="GO:0005886">
    <property type="term" value="C:plasma membrane"/>
    <property type="evidence" value="ECO:0007669"/>
    <property type="project" value="TreeGrafter"/>
</dbReference>
<dbReference type="SUPFAM" id="SSF49265">
    <property type="entry name" value="Fibronectin type III"/>
    <property type="match status" value="2"/>
</dbReference>
<dbReference type="Gene3D" id="2.60.40.10">
    <property type="entry name" value="Immunoglobulins"/>
    <property type="match status" value="8"/>
</dbReference>
<feature type="compositionally biased region" description="Basic and acidic residues" evidence="9">
    <location>
        <begin position="48"/>
        <end position="62"/>
    </location>
</feature>
<dbReference type="InterPro" id="IPR013098">
    <property type="entry name" value="Ig_I-set"/>
</dbReference>
<feature type="region of interest" description="Disordered" evidence="9">
    <location>
        <begin position="287"/>
        <end position="332"/>
    </location>
</feature>
<feature type="domain" description="Fibronectin type-III" evidence="12">
    <location>
        <begin position="702"/>
        <end position="796"/>
    </location>
</feature>
<feature type="domain" description="Ig-like" evidence="11">
    <location>
        <begin position="80"/>
        <end position="167"/>
    </location>
</feature>
<dbReference type="PANTHER" id="PTHR10075">
    <property type="entry name" value="BASIGIN RELATED"/>
    <property type="match status" value="1"/>
</dbReference>
<sequence>MEYDASYMENRPLSMEKRSWNTMVSMGFLDWVAPARAAAALQGRSGVLHDKGALGGEGEEKRRKEKGNSSGGGYDEGRAPRITEHPVSAVVPRHDPVTLSCKADGRPAPNVTWTKDGERLAGPGVHRVLLPGGNLFFLRAEPADAGVYRCVAVNAAGQAQSKEATLEVAFLRHDFRLMPTSQLVSAGETALLQCGPPRGRPEPVVFWKKDGKRVDPTADKRVRLVDGANLAIQGARAADSGRYQCVAQNAAGVRETPDVLVQVAVPPALQKGPQDTTALVGSDVEFPCTVTGDPSPDVLWRRGGDDPDPDVPRPSGSPGAPSSPTGSTMPLKRVHVTEARALRISNVQLSDAGQYVCEADNKAGALVAAAKLTVISMPVLSAPPPGLVTVEEGGNAVVECGAQGSPAPSLFWALKSNRSLIAPGTSVGRFSVERSAQGAAVLTVKNLTRADTGAVLVCSAVNSAGSLVTKTRLLVLGHDEVPPPVIENGPSNQTLPLRSSVVLPCTTSGKQPATIEWFKDDKPLAGKAPRIRVESDGSLLIQATELSDSGEYKCVASSKRGHSSFSAWLTLSSLAPIKNEKKGFPPGPPSRPHVVSSTNTSITLAWRRNNKAGSSSLIGYQVEMFGPDKNGWEVVAQRVLTSTYTQKDLIPGVAYSFVIRAENSHGFSQPSELTIPIVLPLNEAEVNFESDLEEDTSVEDGPVIRLSQVIPVSASSVKLLWEVLDPDQVSGLSIYWRSVNEDTLHTLSVLQSGPPSLGFIVTGLNCYTQYQFFLVPFNSAGEGRPSNMQGARTLADAPTAPPAELEAHFLNISTVSITWRPPPAASQKGLIESYEVVVKGGDPPELLSNVTLPADPTGSQQLLLSNLSQQVTYRIIVAAATSAGRGPFSTPIVFQSPSGGGRQITSSDTTDSPSSSNHPSIHREPGVSAGSNNNDLVTETWFMALLGSMVAVMVLLFSAILFLHRRQHRAKKGGYPHLHMYDSRSNGGVLSLKGAEAEAEVEGAPLCIAPRPGTRMVWGTNTTLSGGGSVSGPEYAEARPLRSDCQGSLANSEYAEVKSKYSLLSTFHGHSSHSYPNSQRGRPHSGCRGAEYGEGGGCCVCDCESNSQCCSGSNSGSGASDGSGSTVAYATTTLVESVKAAPSRVAPPSNLPFPSLSWSRSCGPTSCTPPTNRPRDGHYSDTYQQNGISRSLQQKRTATTLNLKGQPWLKGRHSSSNKNSSPHLPPTQLQSGLAFLRTPQYNDYAFCQASSPLD</sequence>
<feature type="region of interest" description="Disordered" evidence="9">
    <location>
        <begin position="48"/>
        <end position="85"/>
    </location>
</feature>
<feature type="domain" description="Fibronectin type-III" evidence="12">
    <location>
        <begin position="801"/>
        <end position="899"/>
    </location>
</feature>
<feature type="compositionally biased region" description="Polar residues" evidence="9">
    <location>
        <begin position="1216"/>
        <end position="1231"/>
    </location>
</feature>
<dbReference type="InterPro" id="IPR036116">
    <property type="entry name" value="FN3_sf"/>
</dbReference>
<evidence type="ECO:0000256" key="2">
    <source>
        <dbReference type="ARBA" id="ARBA00022692"/>
    </source>
</evidence>
<dbReference type="Proteomes" id="UP001219518">
    <property type="component" value="Unassembled WGS sequence"/>
</dbReference>
<feature type="region of interest" description="Disordered" evidence="9">
    <location>
        <begin position="890"/>
        <end position="931"/>
    </location>
</feature>
<dbReference type="SMART" id="SM00409">
    <property type="entry name" value="IG"/>
    <property type="match status" value="5"/>
</dbReference>
<feature type="domain" description="Ig-like" evidence="11">
    <location>
        <begin position="378"/>
        <end position="474"/>
    </location>
</feature>
<keyword evidence="7" id="KW-1015">Disulfide bond</keyword>
<keyword evidence="14" id="KW-1185">Reference proteome</keyword>
<dbReference type="Pfam" id="PF07679">
    <property type="entry name" value="I-set"/>
    <property type="match status" value="2"/>
</dbReference>
<dbReference type="InterPro" id="IPR013106">
    <property type="entry name" value="Ig_V-set"/>
</dbReference>
<dbReference type="PANTHER" id="PTHR10075:SF100">
    <property type="entry name" value="FASCICLIN-2"/>
    <property type="match status" value="1"/>
</dbReference>
<dbReference type="FunFam" id="2.60.40.10:FF:000008">
    <property type="entry name" value="roundabout homolog 2 isoform X2"/>
    <property type="match status" value="1"/>
</dbReference>
<evidence type="ECO:0000313" key="13">
    <source>
        <dbReference type="EMBL" id="KAK3916618.1"/>
    </source>
</evidence>
<evidence type="ECO:0000256" key="6">
    <source>
        <dbReference type="ARBA" id="ARBA00023136"/>
    </source>
</evidence>
<feature type="compositionally biased region" description="Low complexity" evidence="9">
    <location>
        <begin position="313"/>
        <end position="327"/>
    </location>
</feature>
<dbReference type="GO" id="GO:0070593">
    <property type="term" value="P:dendrite self-avoidance"/>
    <property type="evidence" value="ECO:0007669"/>
    <property type="project" value="TreeGrafter"/>
</dbReference>
<evidence type="ECO:0000256" key="3">
    <source>
        <dbReference type="ARBA" id="ARBA00022729"/>
    </source>
</evidence>
<feature type="domain" description="Ig-like" evidence="11">
    <location>
        <begin position="267"/>
        <end position="373"/>
    </location>
</feature>
<evidence type="ECO:0000256" key="5">
    <source>
        <dbReference type="ARBA" id="ARBA00022989"/>
    </source>
</evidence>
<dbReference type="GO" id="GO:0030424">
    <property type="term" value="C:axon"/>
    <property type="evidence" value="ECO:0007669"/>
    <property type="project" value="TreeGrafter"/>
</dbReference>
<proteinExistence type="predicted"/>
<organism evidence="13 14">
    <name type="scientific">Frankliniella fusca</name>
    <dbReference type="NCBI Taxonomy" id="407009"/>
    <lineage>
        <taxon>Eukaryota</taxon>
        <taxon>Metazoa</taxon>
        <taxon>Ecdysozoa</taxon>
        <taxon>Arthropoda</taxon>
        <taxon>Hexapoda</taxon>
        <taxon>Insecta</taxon>
        <taxon>Pterygota</taxon>
        <taxon>Neoptera</taxon>
        <taxon>Paraneoptera</taxon>
        <taxon>Thysanoptera</taxon>
        <taxon>Terebrantia</taxon>
        <taxon>Thripoidea</taxon>
        <taxon>Thripidae</taxon>
        <taxon>Frankliniella</taxon>
    </lineage>
</organism>
<dbReference type="Pfam" id="PF00041">
    <property type="entry name" value="fn3"/>
    <property type="match status" value="2"/>
</dbReference>
<dbReference type="PROSITE" id="PS50853">
    <property type="entry name" value="FN3"/>
    <property type="match status" value="3"/>
</dbReference>
<dbReference type="SMART" id="SM00406">
    <property type="entry name" value="IGv"/>
    <property type="match status" value="4"/>
</dbReference>
<evidence type="ECO:0000256" key="9">
    <source>
        <dbReference type="SAM" id="MobiDB-lite"/>
    </source>
</evidence>
<dbReference type="GO" id="GO:0007156">
    <property type="term" value="P:homophilic cell adhesion via plasma membrane adhesion molecules"/>
    <property type="evidence" value="ECO:0007669"/>
    <property type="project" value="TreeGrafter"/>
</dbReference>
<keyword evidence="2 10" id="KW-0812">Transmembrane</keyword>
<dbReference type="InterPro" id="IPR003598">
    <property type="entry name" value="Ig_sub2"/>
</dbReference>
<keyword evidence="4" id="KW-0677">Repeat</keyword>
<gene>
    <name evidence="13" type="ORF">KUF71_025721</name>
</gene>
<keyword evidence="6 10" id="KW-0472">Membrane</keyword>
<dbReference type="InterPro" id="IPR003599">
    <property type="entry name" value="Ig_sub"/>
</dbReference>
<feature type="domain" description="Ig-like" evidence="11">
    <location>
        <begin position="173"/>
        <end position="261"/>
    </location>
</feature>
<reference evidence="13" key="2">
    <citation type="journal article" date="2023" name="BMC Genomics">
        <title>Pest status, molecular evolution, and epigenetic factors derived from the genome assembly of Frankliniella fusca, a thysanopteran phytovirus vector.</title>
        <authorList>
            <person name="Catto M.A."/>
            <person name="Labadie P.E."/>
            <person name="Jacobson A.L."/>
            <person name="Kennedy G.G."/>
            <person name="Srinivasan R."/>
            <person name="Hunt B.G."/>
        </authorList>
    </citation>
    <scope>NUCLEOTIDE SEQUENCE</scope>
    <source>
        <strain evidence="13">PL_HMW_Pooled</strain>
    </source>
</reference>
<evidence type="ECO:0000256" key="4">
    <source>
        <dbReference type="ARBA" id="ARBA00022737"/>
    </source>
</evidence>
<protein>
    <submittedName>
        <fullName evidence="13">Roundabout-like protein 2</fullName>
    </submittedName>
</protein>
<dbReference type="InterPro" id="IPR036179">
    <property type="entry name" value="Ig-like_dom_sf"/>
</dbReference>
<feature type="compositionally biased region" description="Basic and acidic residues" evidence="9">
    <location>
        <begin position="75"/>
        <end position="84"/>
    </location>
</feature>
<evidence type="ECO:0000259" key="12">
    <source>
        <dbReference type="PROSITE" id="PS50853"/>
    </source>
</evidence>
<dbReference type="GO" id="GO:0007411">
    <property type="term" value="P:axon guidance"/>
    <property type="evidence" value="ECO:0007669"/>
    <property type="project" value="TreeGrafter"/>
</dbReference>
<evidence type="ECO:0000259" key="11">
    <source>
        <dbReference type="PROSITE" id="PS50835"/>
    </source>
</evidence>
<feature type="transmembrane region" description="Helical" evidence="10">
    <location>
        <begin position="941"/>
        <end position="963"/>
    </location>
</feature>
<comment type="caution">
    <text evidence="13">The sequence shown here is derived from an EMBL/GenBank/DDBJ whole genome shotgun (WGS) entry which is preliminary data.</text>
</comment>
<reference evidence="13" key="1">
    <citation type="submission" date="2021-07" db="EMBL/GenBank/DDBJ databases">
        <authorList>
            <person name="Catto M.A."/>
            <person name="Jacobson A."/>
            <person name="Kennedy G."/>
            <person name="Labadie P."/>
            <person name="Hunt B.G."/>
            <person name="Srinivasan R."/>
        </authorList>
    </citation>
    <scope>NUCLEOTIDE SEQUENCE</scope>
    <source>
        <strain evidence="13">PL_HMW_Pooled</strain>
        <tissue evidence="13">Head</tissue>
    </source>
</reference>
<dbReference type="InterPro" id="IPR003961">
    <property type="entry name" value="FN3_dom"/>
</dbReference>
<dbReference type="FunFam" id="2.60.40.10:FF:000032">
    <property type="entry name" value="palladin isoform X1"/>
    <property type="match status" value="2"/>
</dbReference>
<evidence type="ECO:0000313" key="14">
    <source>
        <dbReference type="Proteomes" id="UP001219518"/>
    </source>
</evidence>
<comment type="subcellular location">
    <subcellularLocation>
        <location evidence="1">Membrane</location>
        <topology evidence="1">Single-pass membrane protein</topology>
    </subcellularLocation>
</comment>
<keyword evidence="5 10" id="KW-1133">Transmembrane helix</keyword>